<dbReference type="GO" id="GO:0030313">
    <property type="term" value="C:cell envelope"/>
    <property type="evidence" value="ECO:0007669"/>
    <property type="project" value="UniProtKB-SubCell"/>
</dbReference>
<dbReference type="RefSeq" id="WP_162657123.1">
    <property type="nucleotide sequence ID" value="NZ_LR593887.1"/>
</dbReference>
<keyword evidence="7" id="KW-1185">Reference proteome</keyword>
<feature type="transmembrane region" description="Helical" evidence="5">
    <location>
        <begin position="31"/>
        <end position="51"/>
    </location>
</feature>
<feature type="coiled-coil region" evidence="3">
    <location>
        <begin position="255"/>
        <end position="282"/>
    </location>
</feature>
<sequence length="501" mass="56020">MPSPIFREEALREILSPEELERPFRLVRAPAWLTLLTAIALLAVLLAWGILGRVPENAEGAGVLVTPGRVRVLDTPFGGQILRLPIRGGQSVQAGDLLAELVPPEVPQQLQLARDRLQEYRTLDASQQALELARDRGEAELRIRRKELLERSIAELQSLSKDFDTLSDSAIKTRRETVLASQEQSRLLGSALRDRLDSLRRLREKNLITAEALLAAETSLLENEQRLADLDLRRTDFELRSIEMRQTTLQQRHRIADLTVQITELEVQATSLKQELTRMRIERENRLREQIDLVKLLESRLEERSKIRSPFAGRILEVAMQPGQTALPGARLGTLELPATESESAASLVVLTYFPVAAGKRVREGMEALVTPTTVQRERYGSIRGRVTRVAPFPVTQQAAIVGIGNPELLQGLQHPGGMIEVEITLNRADSPSGYEWTSQGPDESFSAGTTARVRIAVEERSPLSYVLPGVRRWLDGDTAPNPRIDPPQRPDNRPSTNRPE</sequence>
<organism evidence="6">
    <name type="scientific">Tuwongella immobilis</name>
    <dbReference type="NCBI Taxonomy" id="692036"/>
    <lineage>
        <taxon>Bacteria</taxon>
        <taxon>Pseudomonadati</taxon>
        <taxon>Planctomycetota</taxon>
        <taxon>Planctomycetia</taxon>
        <taxon>Gemmatales</taxon>
        <taxon>Gemmataceae</taxon>
        <taxon>Tuwongella</taxon>
    </lineage>
</organism>
<keyword evidence="5" id="KW-0472">Membrane</keyword>
<dbReference type="AlphaFoldDB" id="A0A6C2YL92"/>
<feature type="region of interest" description="Disordered" evidence="4">
    <location>
        <begin position="473"/>
        <end position="501"/>
    </location>
</feature>
<dbReference type="Gene3D" id="2.40.50.100">
    <property type="match status" value="1"/>
</dbReference>
<dbReference type="Proteomes" id="UP000464378">
    <property type="component" value="Chromosome"/>
</dbReference>
<evidence type="ECO:0000313" key="7">
    <source>
        <dbReference type="Proteomes" id="UP000464378"/>
    </source>
</evidence>
<dbReference type="NCBIfam" id="TIGR03794">
    <property type="entry name" value="NHLM_micro_HlyD"/>
    <property type="match status" value="1"/>
</dbReference>
<gene>
    <name evidence="6" type="ORF">GMBLW1_20770</name>
</gene>
<evidence type="ECO:0000256" key="3">
    <source>
        <dbReference type="SAM" id="Coils"/>
    </source>
</evidence>
<comment type="subcellular location">
    <subcellularLocation>
        <location evidence="1">Cell envelope</location>
    </subcellularLocation>
</comment>
<proteinExistence type="predicted"/>
<dbReference type="EMBL" id="LR593887">
    <property type="protein sequence ID" value="VTR99737.1"/>
    <property type="molecule type" value="Genomic_DNA"/>
</dbReference>
<reference evidence="6" key="1">
    <citation type="submission" date="2019-04" db="EMBL/GenBank/DDBJ databases">
        <authorList>
            <consortium name="Science for Life Laboratories"/>
        </authorList>
    </citation>
    <scope>NUCLEOTIDE SEQUENCE</scope>
    <source>
        <strain evidence="6">MBLW1</strain>
    </source>
</reference>
<evidence type="ECO:0000256" key="1">
    <source>
        <dbReference type="ARBA" id="ARBA00004196"/>
    </source>
</evidence>
<evidence type="ECO:0000256" key="2">
    <source>
        <dbReference type="ARBA" id="ARBA00023054"/>
    </source>
</evidence>
<keyword evidence="5" id="KW-0812">Transmembrane</keyword>
<dbReference type="EMBL" id="LR586016">
    <property type="protein sequence ID" value="VIP01883.1"/>
    <property type="molecule type" value="Genomic_DNA"/>
</dbReference>
<keyword evidence="2 3" id="KW-0175">Coiled coil</keyword>
<dbReference type="InParanoid" id="A0A6C2YL92"/>
<protein>
    <submittedName>
        <fullName evidence="6">Secretion protein: Secretion protein HlyD</fullName>
    </submittedName>
</protein>
<dbReference type="PRINTS" id="PR01490">
    <property type="entry name" value="RTXTOXIND"/>
</dbReference>
<dbReference type="KEGG" id="tim:GMBLW1_20770"/>
<accession>A0A6C2YL92</accession>
<dbReference type="PANTHER" id="PTHR32347">
    <property type="entry name" value="EFFLUX SYSTEM COMPONENT YKNX-RELATED"/>
    <property type="match status" value="1"/>
</dbReference>
<evidence type="ECO:0000313" key="6">
    <source>
        <dbReference type="EMBL" id="VIP01883.1"/>
    </source>
</evidence>
<dbReference type="InterPro" id="IPR050465">
    <property type="entry name" value="UPF0194_transport"/>
</dbReference>
<evidence type="ECO:0000256" key="4">
    <source>
        <dbReference type="SAM" id="MobiDB-lite"/>
    </source>
</evidence>
<dbReference type="InterPro" id="IPR022275">
    <property type="entry name" value="NHPM_bacteriocin_SS_HylD"/>
</dbReference>
<keyword evidence="5" id="KW-1133">Transmembrane helix</keyword>
<evidence type="ECO:0000256" key="5">
    <source>
        <dbReference type="SAM" id="Phobius"/>
    </source>
</evidence>
<name>A0A6C2YL92_9BACT</name>